<dbReference type="InterPro" id="IPR038606">
    <property type="entry name" value="To_sf"/>
</dbReference>
<proteinExistence type="predicted"/>
<comment type="caution">
    <text evidence="1">The sequence shown here is derived from an EMBL/GenBank/DDBJ whole genome shotgun (WGS) entry which is preliminary data.</text>
</comment>
<protein>
    <submittedName>
        <fullName evidence="1">Uncharacterized protein</fullName>
    </submittedName>
</protein>
<dbReference type="PANTHER" id="PTHR11008">
    <property type="entry name" value="PROTEIN TAKEOUT-LIKE PROTEIN"/>
    <property type="match status" value="1"/>
</dbReference>
<dbReference type="Pfam" id="PF06585">
    <property type="entry name" value="JHBP"/>
    <property type="match status" value="2"/>
</dbReference>
<reference evidence="1" key="1">
    <citation type="journal article" date="2020" name="J Insects Food Feed">
        <title>The yellow mealworm (Tenebrio molitor) genome: a resource for the emerging insects as food and feed industry.</title>
        <authorList>
            <person name="Eriksson T."/>
            <person name="Andere A."/>
            <person name="Kelstrup H."/>
            <person name="Emery V."/>
            <person name="Picard C."/>
        </authorList>
    </citation>
    <scope>NUCLEOTIDE SEQUENCE</scope>
    <source>
        <strain evidence="1">Stoneville</strain>
        <tissue evidence="1">Whole head</tissue>
    </source>
</reference>
<organism evidence="1 2">
    <name type="scientific">Tenebrio molitor</name>
    <name type="common">Yellow mealworm beetle</name>
    <dbReference type="NCBI Taxonomy" id="7067"/>
    <lineage>
        <taxon>Eukaryota</taxon>
        <taxon>Metazoa</taxon>
        <taxon>Ecdysozoa</taxon>
        <taxon>Arthropoda</taxon>
        <taxon>Hexapoda</taxon>
        <taxon>Insecta</taxon>
        <taxon>Pterygota</taxon>
        <taxon>Neoptera</taxon>
        <taxon>Endopterygota</taxon>
        <taxon>Coleoptera</taxon>
        <taxon>Polyphaga</taxon>
        <taxon>Cucujiformia</taxon>
        <taxon>Tenebrionidae</taxon>
        <taxon>Tenebrio</taxon>
    </lineage>
</organism>
<dbReference type="AlphaFoldDB" id="A0A8J6HMM3"/>
<reference evidence="1" key="2">
    <citation type="submission" date="2021-08" db="EMBL/GenBank/DDBJ databases">
        <authorList>
            <person name="Eriksson T."/>
        </authorList>
    </citation>
    <scope>NUCLEOTIDE SEQUENCE</scope>
    <source>
        <strain evidence="1">Stoneville</strain>
        <tissue evidence="1">Whole head</tissue>
    </source>
</reference>
<dbReference type="InterPro" id="IPR010562">
    <property type="entry name" value="Haemolymph_juvenile_hormone-bd"/>
</dbReference>
<sequence length="317" mass="35917">MRSDAILALVLCVQSVKLPPNFQKCNRNNPGLKQCVLRAAQDGIPQLTRPFDNLHPFFMSELSIGAGTGPVAVDQKFRNCSVFDFEGKTLVGAGSFPEIKLKCQYELDRKVLLLPIQGTGPGTIVMKNVTLSAFIKYGERRSMGKSFIKTLATNVTIDPEMVWVNFENLFNDILIPRLVHTMQTPTLVFLWFLTLTVAYSCFTVKFSKVQPKITRLEGVRVESRPKWHYDEVNIHNVHPLEEARGGVGGDPELISYNFENIFNGDKQLGDNINWVIKDNWKEVFDGVKDGYVEVINRIFLELFNNFFSTVSLENAFD</sequence>
<evidence type="ECO:0000313" key="2">
    <source>
        <dbReference type="Proteomes" id="UP000719412"/>
    </source>
</evidence>
<dbReference type="SMART" id="SM00700">
    <property type="entry name" value="JHBP"/>
    <property type="match status" value="1"/>
</dbReference>
<name>A0A8J6HMM3_TENMO</name>
<dbReference type="EMBL" id="JABDTM020018443">
    <property type="protein sequence ID" value="KAH0818011.1"/>
    <property type="molecule type" value="Genomic_DNA"/>
</dbReference>
<dbReference type="PANTHER" id="PTHR11008:SF32">
    <property type="entry name" value="CIRCADIAN CLOCK-CONTROLLED PROTEIN DAYWAKE-RELATED"/>
    <property type="match status" value="1"/>
</dbReference>
<accession>A0A8J6HMM3</accession>
<gene>
    <name evidence="1" type="ORF">GEV33_004780</name>
</gene>
<evidence type="ECO:0000313" key="1">
    <source>
        <dbReference type="EMBL" id="KAH0818011.1"/>
    </source>
</evidence>
<keyword evidence="2" id="KW-1185">Reference proteome</keyword>
<dbReference type="GO" id="GO:0005615">
    <property type="term" value="C:extracellular space"/>
    <property type="evidence" value="ECO:0007669"/>
    <property type="project" value="TreeGrafter"/>
</dbReference>
<dbReference type="Proteomes" id="UP000719412">
    <property type="component" value="Unassembled WGS sequence"/>
</dbReference>
<dbReference type="Gene3D" id="3.15.10.30">
    <property type="entry name" value="Haemolymph juvenile hormone binding protein"/>
    <property type="match status" value="2"/>
</dbReference>